<dbReference type="AlphaFoldDB" id="A0AAC9IY84"/>
<name>A0AAC9IY84_9BURK</name>
<organism evidence="2 3">
    <name type="scientific">Polynucleobacter asymbioticus</name>
    <dbReference type="NCBI Taxonomy" id="576611"/>
    <lineage>
        <taxon>Bacteria</taxon>
        <taxon>Pseudomonadati</taxon>
        <taxon>Pseudomonadota</taxon>
        <taxon>Betaproteobacteria</taxon>
        <taxon>Burkholderiales</taxon>
        <taxon>Burkholderiaceae</taxon>
        <taxon>Polynucleobacter</taxon>
    </lineage>
</organism>
<dbReference type="Pfam" id="PF06527">
    <property type="entry name" value="TniQ"/>
    <property type="match status" value="1"/>
</dbReference>
<feature type="domain" description="TniQ" evidence="1">
    <location>
        <begin position="37"/>
        <end position="163"/>
    </location>
</feature>
<accession>A0AAC9IY84</accession>
<proteinExistence type="predicted"/>
<dbReference type="RefSeq" id="WP_071539721.1">
    <property type="nucleotide sequence ID" value="NZ_CP015016.1"/>
</dbReference>
<dbReference type="InterPro" id="IPR009492">
    <property type="entry name" value="TniQ"/>
</dbReference>
<reference evidence="2" key="1">
    <citation type="journal article" date="2017" name="Appl. Environ. Microbiol.">
        <title>Microdiversification of a pelagic Polynucleobacter species is mainly driven by acquisition of genomic islands from a partially interspecific gene pool.</title>
        <authorList>
            <person name="Hoetzinger M."/>
            <person name="Hahn M.W."/>
            <person name="Jezberova J."/>
            <person name="Schmidt J."/>
            <person name="Koll U."/>
        </authorList>
    </citation>
    <scope>NUCLEOTIDE SEQUENCE</scope>
    <source>
        <strain evidence="2">MWH-RechtKol4</strain>
    </source>
</reference>
<evidence type="ECO:0000313" key="3">
    <source>
        <dbReference type="Proteomes" id="UP000182060"/>
    </source>
</evidence>
<evidence type="ECO:0000259" key="1">
    <source>
        <dbReference type="Pfam" id="PF06527"/>
    </source>
</evidence>
<sequence length="306" mass="35292">MVKPLPPIGELESKAIRELEKLGGNWLPQYERIYGMPSIEKCESFSSWVARASLATEIPLNELMGAMRIAQPPHSVDLGVIHLDLERISGITGANIDSLLHLNFPEGSILSESKFSFLSTHQLTEKPLYQFCPYCLQADATPYLRSSWRLSITRICPMHKVELRDCCHQCKKKVNLSHLRKMRDFRGFFRIPSLLFCNFCMTNLASAPTQALRDNILTKALDHQAVIDELIKKTFNHEIPIEISSYSNKTFEERQEVLISNRVLRNRIKKLSNVYLELEFDERMAKLGSTDIVTFWDNFLDREKSR</sequence>
<gene>
    <name evidence="2" type="ORF">AOC25_10190</name>
</gene>
<dbReference type="Proteomes" id="UP000182060">
    <property type="component" value="Chromosome"/>
</dbReference>
<dbReference type="EMBL" id="CP015017">
    <property type="protein sequence ID" value="APC01958.1"/>
    <property type="molecule type" value="Genomic_DNA"/>
</dbReference>
<evidence type="ECO:0000313" key="2">
    <source>
        <dbReference type="EMBL" id="APC01958.1"/>
    </source>
</evidence>
<protein>
    <recommendedName>
        <fullName evidence="1">TniQ domain-containing protein</fullName>
    </recommendedName>
</protein>